<keyword evidence="4 12" id="KW-0378">Hydrolase</keyword>
<evidence type="ECO:0000256" key="11">
    <source>
        <dbReference type="ARBA" id="ARBA00024324"/>
    </source>
</evidence>
<feature type="binding site" evidence="12">
    <location>
        <position position="192"/>
    </location>
    <ligand>
        <name>Zn(2+)</name>
        <dbReference type="ChEBI" id="CHEBI:29105"/>
        <note>catalytic</note>
    </ligand>
</feature>
<evidence type="ECO:0000313" key="16">
    <source>
        <dbReference type="Proteomes" id="UP000694558"/>
    </source>
</evidence>
<dbReference type="PANTHER" id="PTHR10127:SF839">
    <property type="entry name" value="HATCHING ENZYME 1.2-RELATED"/>
    <property type="match status" value="1"/>
</dbReference>
<feature type="chain" id="PRO_5034987823" description="Metalloendopeptidase" evidence="13">
    <location>
        <begin position="20"/>
        <end position="328"/>
    </location>
</feature>
<sequence length="328" mass="37390">MKLNLFSAVLATLLGLSAQKDSLVRHNVHIMSRILEANKGTPGHITNTYRHQSVHSRCSGAVNWICMLSFPPGVDHTLVQGDVALSKRRNAMKCWSEHCKWGKSYNGLVEVPYTVSEYYYDSEKASIKTAMEMFHRRTCVRFVPRRGQSDYLSIESDLGCWSTIGRDGGQQVVSLSVYGCLDRGTVQHELLHALGFHHEHTRSDRDQYVRINWENIPAVNAFDFHKMDTNNLNTPYDYSSVMHYGRTTFASTLGADTITPIPDSFVPIGQREDMSDIDILRINKLYECKKKKIVTLPPSHTSTTCVSSSQKKREDYIRFRSEPKLHWG</sequence>
<keyword evidence="7" id="KW-0865">Zymogen</keyword>
<dbReference type="InterPro" id="IPR001506">
    <property type="entry name" value="Peptidase_M12A"/>
</dbReference>
<feature type="binding site" evidence="12">
    <location>
        <position position="198"/>
    </location>
    <ligand>
        <name>Zn(2+)</name>
        <dbReference type="ChEBI" id="CHEBI:29105"/>
        <note>catalytic</note>
    </ligand>
</feature>
<keyword evidence="10" id="KW-0968">Cytoplasmic vesicle</keyword>
<dbReference type="SMART" id="SM00235">
    <property type="entry name" value="ZnMc"/>
    <property type="match status" value="1"/>
</dbReference>
<dbReference type="PRINTS" id="PR00480">
    <property type="entry name" value="ASTACIN"/>
</dbReference>
<dbReference type="PANTHER" id="PTHR10127">
    <property type="entry name" value="DISCOIDIN, CUB, EGF, LAMININ , AND ZINC METALLOPROTEASE DOMAIN CONTAINING"/>
    <property type="match status" value="1"/>
</dbReference>
<evidence type="ECO:0000259" key="14">
    <source>
        <dbReference type="PROSITE" id="PS51864"/>
    </source>
</evidence>
<dbReference type="FunFam" id="3.40.390.10:FF:000040">
    <property type="entry name" value="Metalloendopeptidase"/>
    <property type="match status" value="1"/>
</dbReference>
<dbReference type="Proteomes" id="UP000694558">
    <property type="component" value="Chromosome 16"/>
</dbReference>
<dbReference type="AlphaFoldDB" id="A0A8D3DZ86"/>
<evidence type="ECO:0000256" key="7">
    <source>
        <dbReference type="ARBA" id="ARBA00023145"/>
    </source>
</evidence>
<dbReference type="InterPro" id="IPR006026">
    <property type="entry name" value="Peptidase_Metallo"/>
</dbReference>
<feature type="binding site" evidence="12">
    <location>
        <position position="188"/>
    </location>
    <ligand>
        <name>Zn(2+)</name>
        <dbReference type="ChEBI" id="CHEBI:29105"/>
        <note>catalytic</note>
    </ligand>
</feature>
<comment type="subcellular location">
    <subcellularLocation>
        <location evidence="11">Zymogen granule</location>
    </subcellularLocation>
</comment>
<evidence type="ECO:0000256" key="10">
    <source>
        <dbReference type="ARBA" id="ARBA00023329"/>
    </source>
</evidence>
<dbReference type="InterPro" id="IPR024079">
    <property type="entry name" value="MetalloPept_cat_dom_sf"/>
</dbReference>
<keyword evidence="3 13" id="KW-0732">Signal</keyword>
<dbReference type="GO" id="GO:0004222">
    <property type="term" value="F:metalloendopeptidase activity"/>
    <property type="evidence" value="ECO:0007669"/>
    <property type="project" value="UniProtKB-UniRule"/>
</dbReference>
<dbReference type="GO" id="GO:0006508">
    <property type="term" value="P:proteolysis"/>
    <property type="evidence" value="ECO:0007669"/>
    <property type="project" value="UniProtKB-KW"/>
</dbReference>
<keyword evidence="6 12" id="KW-0482">Metalloprotease</keyword>
<dbReference type="PROSITE" id="PS51864">
    <property type="entry name" value="ASTACIN"/>
    <property type="match status" value="1"/>
</dbReference>
<keyword evidence="2 12" id="KW-0479">Metal-binding</keyword>
<evidence type="ECO:0000256" key="3">
    <source>
        <dbReference type="ARBA" id="ARBA00022729"/>
    </source>
</evidence>
<keyword evidence="9" id="KW-0325">Glycoprotein</keyword>
<dbReference type="CDD" id="cd04283">
    <property type="entry name" value="ZnMc_hatching_enzyme"/>
    <property type="match status" value="1"/>
</dbReference>
<dbReference type="GO" id="GO:0008270">
    <property type="term" value="F:zinc ion binding"/>
    <property type="evidence" value="ECO:0007669"/>
    <property type="project" value="UniProtKB-UniRule"/>
</dbReference>
<dbReference type="GeneTree" id="ENSGT00940000161051"/>
<keyword evidence="8" id="KW-1015">Disulfide bond</keyword>
<evidence type="ECO:0000256" key="2">
    <source>
        <dbReference type="ARBA" id="ARBA00022723"/>
    </source>
</evidence>
<dbReference type="InterPro" id="IPR034039">
    <property type="entry name" value="ZnMP_hatching_enz"/>
</dbReference>
<evidence type="ECO:0000256" key="5">
    <source>
        <dbReference type="ARBA" id="ARBA00022833"/>
    </source>
</evidence>
<keyword evidence="1 12" id="KW-0645">Protease</keyword>
<dbReference type="EC" id="3.4.24.-" evidence="13"/>
<evidence type="ECO:0000256" key="8">
    <source>
        <dbReference type="ARBA" id="ARBA00023157"/>
    </source>
</evidence>
<feature type="active site" evidence="12">
    <location>
        <position position="189"/>
    </location>
</feature>
<feature type="signal peptide" evidence="13">
    <location>
        <begin position="1"/>
        <end position="19"/>
    </location>
</feature>
<evidence type="ECO:0000256" key="9">
    <source>
        <dbReference type="ARBA" id="ARBA00023180"/>
    </source>
</evidence>
<dbReference type="Pfam" id="PF01400">
    <property type="entry name" value="Astacin"/>
    <property type="match status" value="1"/>
</dbReference>
<dbReference type="Ensembl" id="ENSSMAT00000064318.1">
    <property type="protein sequence ID" value="ENSSMAP00000064845.1"/>
    <property type="gene ID" value="ENSSMAG00000017182.2"/>
</dbReference>
<proteinExistence type="predicted"/>
<evidence type="ECO:0000256" key="6">
    <source>
        <dbReference type="ARBA" id="ARBA00023049"/>
    </source>
</evidence>
<evidence type="ECO:0000256" key="13">
    <source>
        <dbReference type="RuleBase" id="RU361183"/>
    </source>
</evidence>
<reference evidence="15" key="1">
    <citation type="submission" date="2023-05" db="EMBL/GenBank/DDBJ databases">
        <title>High-quality long-read genome of Scophthalmus maximus.</title>
        <authorList>
            <person name="Lien S."/>
            <person name="Martinez P."/>
        </authorList>
    </citation>
    <scope>NUCLEOTIDE SEQUENCE [LARGE SCALE GENOMIC DNA]</scope>
</reference>
<feature type="domain" description="Peptidase M12A" evidence="14">
    <location>
        <begin position="90"/>
        <end position="289"/>
    </location>
</feature>
<evidence type="ECO:0000256" key="12">
    <source>
        <dbReference type="PROSITE-ProRule" id="PRU01211"/>
    </source>
</evidence>
<dbReference type="GO" id="GO:0042588">
    <property type="term" value="C:zymogen granule"/>
    <property type="evidence" value="ECO:0007669"/>
    <property type="project" value="UniProtKB-SubCell"/>
</dbReference>
<evidence type="ECO:0000313" key="15">
    <source>
        <dbReference type="Ensembl" id="ENSSMAP00000064845.1"/>
    </source>
</evidence>
<keyword evidence="5 12" id="KW-0862">Zinc</keyword>
<comment type="cofactor">
    <cofactor evidence="12 13">
        <name>Zn(2+)</name>
        <dbReference type="ChEBI" id="CHEBI:29105"/>
    </cofactor>
    <text evidence="12 13">Binds 1 zinc ion per subunit.</text>
</comment>
<evidence type="ECO:0000256" key="4">
    <source>
        <dbReference type="ARBA" id="ARBA00022801"/>
    </source>
</evidence>
<protein>
    <recommendedName>
        <fullName evidence="13">Metalloendopeptidase</fullName>
        <ecNumber evidence="13">3.4.24.-</ecNumber>
    </recommendedName>
</protein>
<evidence type="ECO:0000256" key="1">
    <source>
        <dbReference type="ARBA" id="ARBA00022670"/>
    </source>
</evidence>
<organism evidence="15 16">
    <name type="scientific">Scophthalmus maximus</name>
    <name type="common">Turbot</name>
    <name type="synonym">Psetta maxima</name>
    <dbReference type="NCBI Taxonomy" id="52904"/>
    <lineage>
        <taxon>Eukaryota</taxon>
        <taxon>Metazoa</taxon>
        <taxon>Chordata</taxon>
        <taxon>Craniata</taxon>
        <taxon>Vertebrata</taxon>
        <taxon>Euteleostomi</taxon>
        <taxon>Actinopterygii</taxon>
        <taxon>Neopterygii</taxon>
        <taxon>Teleostei</taxon>
        <taxon>Neoteleostei</taxon>
        <taxon>Acanthomorphata</taxon>
        <taxon>Carangaria</taxon>
        <taxon>Pleuronectiformes</taxon>
        <taxon>Pleuronectoidei</taxon>
        <taxon>Scophthalmidae</taxon>
        <taxon>Scophthalmus</taxon>
    </lineage>
</organism>
<dbReference type="Gene3D" id="3.40.390.10">
    <property type="entry name" value="Collagenase (Catalytic Domain)"/>
    <property type="match status" value="1"/>
</dbReference>
<dbReference type="SUPFAM" id="SSF55486">
    <property type="entry name" value="Metalloproteases ('zincins'), catalytic domain"/>
    <property type="match status" value="1"/>
</dbReference>
<gene>
    <name evidence="15" type="primary">LOC118285175</name>
</gene>
<reference evidence="15" key="2">
    <citation type="submission" date="2025-08" db="UniProtKB">
        <authorList>
            <consortium name="Ensembl"/>
        </authorList>
    </citation>
    <scope>IDENTIFICATION</scope>
</reference>
<name>A0A8D3DZ86_SCOMX</name>
<accession>A0A8D3DZ86</accession>
<comment type="caution">
    <text evidence="12">Lacks conserved residue(s) required for the propagation of feature annotation.</text>
</comment>